<keyword evidence="4" id="KW-1185">Reference proteome</keyword>
<dbReference type="GO" id="GO:0003676">
    <property type="term" value="F:nucleic acid binding"/>
    <property type="evidence" value="ECO:0007669"/>
    <property type="project" value="InterPro"/>
</dbReference>
<evidence type="ECO:0000313" key="4">
    <source>
        <dbReference type="Proteomes" id="UP000650511"/>
    </source>
</evidence>
<name>A0A8J3AF86_9ACTN</name>
<dbReference type="Proteomes" id="UP000650511">
    <property type="component" value="Unassembled WGS sequence"/>
</dbReference>
<reference evidence="3" key="2">
    <citation type="submission" date="2020-09" db="EMBL/GenBank/DDBJ databases">
        <authorList>
            <person name="Sun Q."/>
            <person name="Zhou Y."/>
        </authorList>
    </citation>
    <scope>NUCLEOTIDE SEQUENCE</scope>
    <source>
        <strain evidence="3">CGMCC 1.14988</strain>
    </source>
</reference>
<dbReference type="RefSeq" id="WP_130650514.1">
    <property type="nucleotide sequence ID" value="NZ_BMHA01000006.1"/>
</dbReference>
<dbReference type="Pfam" id="PF02021">
    <property type="entry name" value="UPF0102"/>
    <property type="match status" value="1"/>
</dbReference>
<accession>A0A8J3AF86</accession>
<dbReference type="Gene3D" id="3.40.1350.10">
    <property type="match status" value="1"/>
</dbReference>
<dbReference type="SUPFAM" id="SSF52980">
    <property type="entry name" value="Restriction endonuclease-like"/>
    <property type="match status" value="1"/>
</dbReference>
<proteinExistence type="inferred from homology"/>
<evidence type="ECO:0000256" key="1">
    <source>
        <dbReference type="ARBA" id="ARBA00006738"/>
    </source>
</evidence>
<sequence length="140" mass="15043">MDTNGTCTRPLPATALAGGTRALGRLGEDLAAQHLQADDRLEIVARNWRLSAGELRGELDLVALDHRTGTVVVCEVKTRRDAQHFGGALQAVGPRKRARLRALTGAFLCEAGLGLPHARIDLVAVDLGRHPVLHHVRDAL</sequence>
<dbReference type="EMBL" id="BMHA01000006">
    <property type="protein sequence ID" value="GGI06488.1"/>
    <property type="molecule type" value="Genomic_DNA"/>
</dbReference>
<dbReference type="HAMAP" id="MF_00048">
    <property type="entry name" value="UPF0102"/>
    <property type="match status" value="1"/>
</dbReference>
<reference evidence="3" key="1">
    <citation type="journal article" date="2014" name="Int. J. Syst. Evol. Microbiol.">
        <title>Complete genome sequence of Corynebacterium casei LMG S-19264T (=DSM 44701T), isolated from a smear-ripened cheese.</title>
        <authorList>
            <consortium name="US DOE Joint Genome Institute (JGI-PGF)"/>
            <person name="Walter F."/>
            <person name="Albersmeier A."/>
            <person name="Kalinowski J."/>
            <person name="Ruckert C."/>
        </authorList>
    </citation>
    <scope>NUCLEOTIDE SEQUENCE</scope>
    <source>
        <strain evidence="3">CGMCC 1.14988</strain>
    </source>
</reference>
<evidence type="ECO:0000313" key="3">
    <source>
        <dbReference type="EMBL" id="GGI06488.1"/>
    </source>
</evidence>
<dbReference type="InterPro" id="IPR003509">
    <property type="entry name" value="UPF0102_YraN-like"/>
</dbReference>
<dbReference type="InterPro" id="IPR011856">
    <property type="entry name" value="tRNA_endonuc-like_dom_sf"/>
</dbReference>
<gene>
    <name evidence="3" type="ORF">GCM10011354_19340</name>
</gene>
<dbReference type="PANTHER" id="PTHR34039">
    <property type="entry name" value="UPF0102 PROTEIN YRAN"/>
    <property type="match status" value="1"/>
</dbReference>
<comment type="similarity">
    <text evidence="1 2">Belongs to the UPF0102 family.</text>
</comment>
<evidence type="ECO:0000256" key="2">
    <source>
        <dbReference type="HAMAP-Rule" id="MF_00048"/>
    </source>
</evidence>
<dbReference type="AlphaFoldDB" id="A0A8J3AF86"/>
<dbReference type="PANTHER" id="PTHR34039:SF1">
    <property type="entry name" value="UPF0102 PROTEIN YRAN"/>
    <property type="match status" value="1"/>
</dbReference>
<organism evidence="3 4">
    <name type="scientific">Egicoccus halophilus</name>
    <dbReference type="NCBI Taxonomy" id="1670830"/>
    <lineage>
        <taxon>Bacteria</taxon>
        <taxon>Bacillati</taxon>
        <taxon>Actinomycetota</taxon>
        <taxon>Nitriliruptoria</taxon>
        <taxon>Egicoccales</taxon>
        <taxon>Egicoccaceae</taxon>
        <taxon>Egicoccus</taxon>
    </lineage>
</organism>
<protein>
    <recommendedName>
        <fullName evidence="2">UPF0102 protein GCM10011354_19340</fullName>
    </recommendedName>
</protein>
<comment type="caution">
    <text evidence="3">The sequence shown here is derived from an EMBL/GenBank/DDBJ whole genome shotgun (WGS) entry which is preliminary data.</text>
</comment>
<dbReference type="InterPro" id="IPR011335">
    <property type="entry name" value="Restrct_endonuc-II-like"/>
</dbReference>
<dbReference type="OrthoDB" id="9794876at2"/>
<dbReference type="CDD" id="cd20736">
    <property type="entry name" value="PoNe_Nuclease"/>
    <property type="match status" value="1"/>
</dbReference>